<dbReference type="InterPro" id="IPR000814">
    <property type="entry name" value="TBP"/>
</dbReference>
<dbReference type="PRINTS" id="PR00686">
    <property type="entry name" value="TIFACTORIID"/>
</dbReference>
<dbReference type="GO" id="GO:0003677">
    <property type="term" value="F:DNA binding"/>
    <property type="evidence" value="ECO:0007669"/>
    <property type="project" value="UniProtKB-KW"/>
</dbReference>
<evidence type="ECO:0000313" key="5">
    <source>
        <dbReference type="Proteomes" id="UP000580250"/>
    </source>
</evidence>
<dbReference type="PANTHER" id="PTHR10126">
    <property type="entry name" value="TATA-BOX BINDING PROTEIN"/>
    <property type="match status" value="1"/>
</dbReference>
<dbReference type="SUPFAM" id="SSF55945">
    <property type="entry name" value="TATA-box binding protein-like"/>
    <property type="match status" value="2"/>
</dbReference>
<proteinExistence type="inferred from homology"/>
<comment type="similarity">
    <text evidence="1">Belongs to the TBP family.</text>
</comment>
<name>A0A6V7X315_MELEN</name>
<evidence type="ECO:0000313" key="4">
    <source>
        <dbReference type="EMBL" id="CAD2193741.1"/>
    </source>
</evidence>
<gene>
    <name evidence="4" type="ORF">MENT_LOCUS46709</name>
</gene>
<evidence type="ECO:0000256" key="1">
    <source>
        <dbReference type="ARBA" id="ARBA00005560"/>
    </source>
</evidence>
<evidence type="ECO:0000256" key="3">
    <source>
        <dbReference type="ARBA" id="ARBA00023163"/>
    </source>
</evidence>
<comment type="caution">
    <text evidence="4">The sequence shown here is derived from an EMBL/GenBank/DDBJ whole genome shotgun (WGS) entry which is preliminary data.</text>
</comment>
<keyword evidence="2" id="KW-0238">DNA-binding</keyword>
<evidence type="ECO:0000256" key="2">
    <source>
        <dbReference type="ARBA" id="ARBA00023125"/>
    </source>
</evidence>
<protein>
    <submittedName>
        <fullName evidence="4">Uncharacterized protein</fullName>
    </submittedName>
</protein>
<dbReference type="AlphaFoldDB" id="A0A6V7X315"/>
<dbReference type="OrthoDB" id="2127950at2759"/>
<keyword evidence="3" id="KW-0804">Transcription</keyword>
<dbReference type="Pfam" id="PF00352">
    <property type="entry name" value="TBP"/>
    <property type="match status" value="2"/>
</dbReference>
<reference evidence="4 5" key="1">
    <citation type="submission" date="2020-08" db="EMBL/GenBank/DDBJ databases">
        <authorList>
            <person name="Koutsovoulos G."/>
            <person name="Danchin GJ E."/>
        </authorList>
    </citation>
    <scope>NUCLEOTIDE SEQUENCE [LARGE SCALE GENOMIC DNA]</scope>
</reference>
<organism evidence="4 5">
    <name type="scientific">Meloidogyne enterolobii</name>
    <name type="common">Root-knot nematode worm</name>
    <name type="synonym">Meloidogyne mayaguensis</name>
    <dbReference type="NCBI Taxonomy" id="390850"/>
    <lineage>
        <taxon>Eukaryota</taxon>
        <taxon>Metazoa</taxon>
        <taxon>Ecdysozoa</taxon>
        <taxon>Nematoda</taxon>
        <taxon>Chromadorea</taxon>
        <taxon>Rhabditida</taxon>
        <taxon>Tylenchina</taxon>
        <taxon>Tylenchomorpha</taxon>
        <taxon>Tylenchoidea</taxon>
        <taxon>Meloidogynidae</taxon>
        <taxon>Meloidogyninae</taxon>
        <taxon>Meloidogyne</taxon>
    </lineage>
</organism>
<dbReference type="InterPro" id="IPR012295">
    <property type="entry name" value="TBP_dom_sf"/>
</dbReference>
<sequence>MFPKAIIQNVVSTAQILNKNKKLDLYSLSNIIKNAKYSPERFSALIIKVEQPLRSTALVFSNGKIVCVGTKSVKDSEIAIRNFVKLISKANSLYDTMRIAPPDWLARHISYNPEFFPGMCLRLKKYRSVVIVFTTGKCIITGARSEEEIYLIQNKIYNTILMFLKSQ</sequence>
<dbReference type="Gene3D" id="3.30.310.10">
    <property type="entry name" value="TATA-Binding Protein"/>
    <property type="match status" value="2"/>
</dbReference>
<dbReference type="GO" id="GO:0006352">
    <property type="term" value="P:DNA-templated transcription initiation"/>
    <property type="evidence" value="ECO:0007669"/>
    <property type="project" value="InterPro"/>
</dbReference>
<dbReference type="EMBL" id="CAJEWN010001053">
    <property type="protein sequence ID" value="CAD2193741.1"/>
    <property type="molecule type" value="Genomic_DNA"/>
</dbReference>
<dbReference type="Proteomes" id="UP000580250">
    <property type="component" value="Unassembled WGS sequence"/>
</dbReference>
<accession>A0A6V7X315</accession>